<evidence type="ECO:0000256" key="1">
    <source>
        <dbReference type="ARBA" id="ARBA00022614"/>
    </source>
</evidence>
<reference evidence="3 4" key="1">
    <citation type="submission" date="2022-01" db="EMBL/GenBank/DDBJ databases">
        <title>A high-quality chromosome-level genome assembly of rohu carp, Labeo rohita.</title>
        <authorList>
            <person name="Arick M.A. II"/>
            <person name="Hsu C.-Y."/>
            <person name="Magbanua Z."/>
            <person name="Pechanova O."/>
            <person name="Grover C."/>
            <person name="Miller E."/>
            <person name="Thrash A."/>
            <person name="Ezzel L."/>
            <person name="Alam S."/>
            <person name="Benzie J."/>
            <person name="Hamilton M."/>
            <person name="Karsi A."/>
            <person name="Lawrence M.L."/>
            <person name="Peterson D.G."/>
        </authorList>
    </citation>
    <scope>NUCLEOTIDE SEQUENCE [LARGE SCALE GENOMIC DNA]</scope>
    <source>
        <strain evidence="4">BAU-BD-2019</strain>
        <tissue evidence="3">Blood</tissue>
    </source>
</reference>
<keyword evidence="1" id="KW-0433">Leucine-rich repeat</keyword>
<dbReference type="EMBL" id="JACTAM010002448">
    <property type="protein sequence ID" value="KAI2644724.1"/>
    <property type="molecule type" value="Genomic_DNA"/>
</dbReference>
<dbReference type="InterPro" id="IPR032675">
    <property type="entry name" value="LRR_dom_sf"/>
</dbReference>
<dbReference type="SUPFAM" id="SSF52047">
    <property type="entry name" value="RNI-like"/>
    <property type="match status" value="2"/>
</dbReference>
<dbReference type="SMART" id="SM00368">
    <property type="entry name" value="LRR_RI"/>
    <property type="match status" value="11"/>
</dbReference>
<keyword evidence="2" id="KW-0677">Repeat</keyword>
<comment type="caution">
    <text evidence="3">The sequence shown here is derived from an EMBL/GenBank/DDBJ whole genome shotgun (WGS) entry which is preliminary data.</text>
</comment>
<evidence type="ECO:0000256" key="2">
    <source>
        <dbReference type="ARBA" id="ARBA00022737"/>
    </source>
</evidence>
<organism evidence="3 4">
    <name type="scientific">Labeo rohita</name>
    <name type="common">Indian major carp</name>
    <name type="synonym">Cyprinus rohita</name>
    <dbReference type="NCBI Taxonomy" id="84645"/>
    <lineage>
        <taxon>Eukaryota</taxon>
        <taxon>Metazoa</taxon>
        <taxon>Chordata</taxon>
        <taxon>Craniata</taxon>
        <taxon>Vertebrata</taxon>
        <taxon>Euteleostomi</taxon>
        <taxon>Actinopterygii</taxon>
        <taxon>Neopterygii</taxon>
        <taxon>Teleostei</taxon>
        <taxon>Ostariophysi</taxon>
        <taxon>Cypriniformes</taxon>
        <taxon>Cyprinidae</taxon>
        <taxon>Labeoninae</taxon>
        <taxon>Labeonini</taxon>
        <taxon>Labeo</taxon>
    </lineage>
</organism>
<dbReference type="InterPro" id="IPR051261">
    <property type="entry name" value="NLR"/>
</dbReference>
<dbReference type="PROSITE" id="PS51450">
    <property type="entry name" value="LRR"/>
    <property type="match status" value="2"/>
</dbReference>
<keyword evidence="4" id="KW-1185">Reference proteome</keyword>
<accession>A0ABQ8L1T2</accession>
<proteinExistence type="predicted"/>
<gene>
    <name evidence="3" type="ORF">H4Q32_025651</name>
</gene>
<dbReference type="PANTHER" id="PTHR24106">
    <property type="entry name" value="NACHT, LRR AND CARD DOMAINS-CONTAINING"/>
    <property type="match status" value="1"/>
</dbReference>
<dbReference type="InterPro" id="IPR001611">
    <property type="entry name" value="Leu-rich_rpt"/>
</dbReference>
<name>A0ABQ8L1T2_LABRO</name>
<dbReference type="Gene3D" id="3.80.10.10">
    <property type="entry name" value="Ribonuclease Inhibitor"/>
    <property type="match status" value="4"/>
</dbReference>
<dbReference type="Proteomes" id="UP000830375">
    <property type="component" value="Unassembled WGS sequence"/>
</dbReference>
<protein>
    <submittedName>
        <fullName evidence="3">Ribonuclease inhibitor</fullName>
    </submittedName>
</protein>
<evidence type="ECO:0000313" key="3">
    <source>
        <dbReference type="EMBL" id="KAI2644724.1"/>
    </source>
</evidence>
<dbReference type="Pfam" id="PF13516">
    <property type="entry name" value="LRR_6"/>
    <property type="match status" value="4"/>
</dbReference>
<sequence length="492" mass="53891">MDLTGNDPGQSGVKELSDLLQDPNCQLKTLRFLGPAADEACQYVTGIVGKNPLLLRELNLSEHELGDTRVNQIAALLQDKHCQLNTLNLCNCSITEKQCLILTSALKSNPSHLRELNLSENQIKNTGVNHLCDVLKDSHCKLERLRLSDCSITEEGYKALASALRSNPSHLIELDLTGNDPGQSGVKELNDLLQDPNCQLKTLRFLGPAADEACQYVTGIVGKNPLLLRELNLSKHELGDTRVNQIAALLQDKHCQLNTLILCRCRITEEQCLILTSALKSNPSHLRELNLSENQIKNTGVNHLCDVLKDSHCKLERLRLSDCSITEEDYKALASALRSNPSHLIELDLTGNDPGQSGVKELSDLLQDPNCQLKTLRFLGPAADEACQYVTGIVGKNPLFLRKLNLSEHELGDTGVNQIAALLQDKHCQLNTLIIGGKILSSTSIGPSVQHGLSGNVRRSQIESYTSRSALTQIGAAPIISNMFDIQDFKSG</sequence>
<evidence type="ECO:0000313" key="4">
    <source>
        <dbReference type="Proteomes" id="UP000830375"/>
    </source>
</evidence>